<dbReference type="InterPro" id="IPR036071">
    <property type="entry name" value="AMMECR1_dom_sf"/>
</dbReference>
<dbReference type="HAMAP" id="MF_00645">
    <property type="entry name" value="AMMECR1"/>
    <property type="match status" value="1"/>
</dbReference>
<accession>A0A351U796</accession>
<dbReference type="SUPFAM" id="SSF143447">
    <property type="entry name" value="AMMECR1-like"/>
    <property type="match status" value="1"/>
</dbReference>
<dbReference type="Pfam" id="PF01871">
    <property type="entry name" value="AMMECR1"/>
    <property type="match status" value="1"/>
</dbReference>
<protein>
    <submittedName>
        <fullName evidence="1">AmmeMemoRadiSam system protein A</fullName>
    </submittedName>
</protein>
<organism evidence="1 2">
    <name type="scientific">Syntrophorhabdus aromaticivorans</name>
    <dbReference type="NCBI Taxonomy" id="328301"/>
    <lineage>
        <taxon>Bacteria</taxon>
        <taxon>Pseudomonadati</taxon>
        <taxon>Thermodesulfobacteriota</taxon>
        <taxon>Syntrophorhabdia</taxon>
        <taxon>Syntrophorhabdales</taxon>
        <taxon>Syntrophorhabdaceae</taxon>
        <taxon>Syntrophorhabdus</taxon>
    </lineage>
</organism>
<dbReference type="InterPro" id="IPR027485">
    <property type="entry name" value="AMMECR1_N"/>
</dbReference>
<reference evidence="1" key="1">
    <citation type="journal article" date="2020" name="Biotechnol. Biofuels">
        <title>New insights from the biogas microbiome by comprehensive genome-resolved metagenomics of nearly 1600 species originating from multiple anaerobic digesters.</title>
        <authorList>
            <person name="Campanaro S."/>
            <person name="Treu L."/>
            <person name="Rodriguez-R L.M."/>
            <person name="Kovalovszki A."/>
            <person name="Ziels R.M."/>
            <person name="Maus I."/>
            <person name="Zhu X."/>
            <person name="Kougias P.G."/>
            <person name="Basile A."/>
            <person name="Luo G."/>
            <person name="Schluter A."/>
            <person name="Konstantinidis K.T."/>
            <person name="Angelidaki I."/>
        </authorList>
    </citation>
    <scope>NUCLEOTIDE SEQUENCE</scope>
    <source>
        <strain evidence="1">AS06rmzACSIP_7</strain>
    </source>
</reference>
<dbReference type="NCBIfam" id="TIGR00296">
    <property type="entry name" value="TIGR00296 family protein"/>
    <property type="match status" value="1"/>
</dbReference>
<sequence length="178" mass="20348">MLVLSDEEKRQLKELAKGAIEETLFGKDREKREIPETLKQKAGAFVTLKKRGELRGCIGYTRAVLPLCDVVEKMAIESAFHDPRFNCIVEAEWEDVDIEISVISPMHRIESVDEIEVGVHGIYIEHGGHSGLLLPQVATEYNWDRDTFLEYTCYKAGLPRDAWKLKDTDIYIFSADVF</sequence>
<comment type="caution">
    <text evidence="1">The sequence shown here is derived from an EMBL/GenBank/DDBJ whole genome shotgun (WGS) entry which is preliminary data.</text>
</comment>
<dbReference type="PANTHER" id="PTHR13016:SF0">
    <property type="entry name" value="AMME SYNDROME CANDIDATE GENE 1 PROTEIN"/>
    <property type="match status" value="1"/>
</dbReference>
<dbReference type="PROSITE" id="PS51112">
    <property type="entry name" value="AMMECR1"/>
    <property type="match status" value="1"/>
</dbReference>
<dbReference type="Gene3D" id="3.30.700.20">
    <property type="entry name" value="Hypothetical protein ph0010, domain 1"/>
    <property type="match status" value="1"/>
</dbReference>
<dbReference type="PANTHER" id="PTHR13016">
    <property type="entry name" value="AMMECR1 HOMOLOG"/>
    <property type="match status" value="1"/>
</dbReference>
<dbReference type="InterPro" id="IPR027623">
    <property type="entry name" value="AmmeMemoSam_A"/>
</dbReference>
<dbReference type="EMBL" id="JAAYEE010000097">
    <property type="protein sequence ID" value="NLW34956.1"/>
    <property type="molecule type" value="Genomic_DNA"/>
</dbReference>
<evidence type="ECO:0000313" key="2">
    <source>
        <dbReference type="Proteomes" id="UP000777265"/>
    </source>
</evidence>
<dbReference type="AlphaFoldDB" id="A0A351U796"/>
<name>A0A351U796_9BACT</name>
<evidence type="ECO:0000313" key="1">
    <source>
        <dbReference type="EMBL" id="NLW34956.1"/>
    </source>
</evidence>
<reference evidence="1" key="2">
    <citation type="submission" date="2020-01" db="EMBL/GenBank/DDBJ databases">
        <authorList>
            <person name="Campanaro S."/>
        </authorList>
    </citation>
    <scope>NUCLEOTIDE SEQUENCE</scope>
    <source>
        <strain evidence="1">AS06rmzACSIP_7</strain>
    </source>
</reference>
<dbReference type="Gene3D" id="3.30.1490.150">
    <property type="entry name" value="Hypothetical protein ph0010, domain 2"/>
    <property type="match status" value="1"/>
</dbReference>
<dbReference type="Proteomes" id="UP000777265">
    <property type="component" value="Unassembled WGS sequence"/>
</dbReference>
<dbReference type="NCBIfam" id="TIGR04335">
    <property type="entry name" value="AmmeMemoSam_A"/>
    <property type="match status" value="1"/>
</dbReference>
<gene>
    <name evidence="1" type="primary">amrA</name>
    <name evidence="1" type="ORF">GXY80_05660</name>
</gene>
<dbReference type="InterPro" id="IPR023472">
    <property type="entry name" value="Uncharacterised_MJ0810"/>
</dbReference>
<dbReference type="InterPro" id="IPR023473">
    <property type="entry name" value="AMMECR1"/>
</dbReference>
<dbReference type="STRING" id="909663.GCA_000512235_00973"/>
<proteinExistence type="inferred from homology"/>
<dbReference type="InterPro" id="IPR002733">
    <property type="entry name" value="AMMECR1_domain"/>
</dbReference>